<feature type="compositionally biased region" description="Low complexity" evidence="6">
    <location>
        <begin position="1"/>
        <end position="16"/>
    </location>
</feature>
<dbReference type="InterPro" id="IPR002293">
    <property type="entry name" value="AA/rel_permease1"/>
</dbReference>
<keyword evidence="4 7" id="KW-1133">Transmembrane helix</keyword>
<feature type="transmembrane region" description="Helical" evidence="7">
    <location>
        <begin position="424"/>
        <end position="444"/>
    </location>
</feature>
<evidence type="ECO:0000256" key="1">
    <source>
        <dbReference type="ARBA" id="ARBA00004141"/>
    </source>
</evidence>
<dbReference type="Pfam" id="PF13520">
    <property type="entry name" value="AA_permease_2"/>
    <property type="match status" value="1"/>
</dbReference>
<evidence type="ECO:0000256" key="3">
    <source>
        <dbReference type="ARBA" id="ARBA00022692"/>
    </source>
</evidence>
<feature type="transmembrane region" description="Helical" evidence="7">
    <location>
        <begin position="308"/>
        <end position="332"/>
    </location>
</feature>
<keyword evidence="2" id="KW-0813">Transport</keyword>
<keyword evidence="5 7" id="KW-0472">Membrane</keyword>
<dbReference type="InParanoid" id="A0A1V8SIM1"/>
<dbReference type="STRING" id="1507870.A0A1V8SIM1"/>
<dbReference type="Gene3D" id="1.20.1740.10">
    <property type="entry name" value="Amino acid/polyamine transporter I"/>
    <property type="match status" value="1"/>
</dbReference>
<dbReference type="AlphaFoldDB" id="A0A1V8SIM1"/>
<evidence type="ECO:0000256" key="4">
    <source>
        <dbReference type="ARBA" id="ARBA00022989"/>
    </source>
</evidence>
<feature type="compositionally biased region" description="Basic and acidic residues" evidence="6">
    <location>
        <begin position="25"/>
        <end position="36"/>
    </location>
</feature>
<feature type="transmembrane region" description="Helical" evidence="7">
    <location>
        <begin position="261"/>
        <end position="284"/>
    </location>
</feature>
<feature type="transmembrane region" description="Helical" evidence="7">
    <location>
        <begin position="183"/>
        <end position="202"/>
    </location>
</feature>
<feature type="transmembrane region" description="Helical" evidence="7">
    <location>
        <begin position="384"/>
        <end position="403"/>
    </location>
</feature>
<evidence type="ECO:0008006" key="10">
    <source>
        <dbReference type="Google" id="ProtNLM"/>
    </source>
</evidence>
<dbReference type="OrthoDB" id="3257095at2759"/>
<accession>A0A1V8SIM1</accession>
<reference evidence="9" key="1">
    <citation type="submission" date="2017-03" db="EMBL/GenBank/DDBJ databases">
        <title>Genomes of endolithic fungi from Antarctica.</title>
        <authorList>
            <person name="Coleine C."/>
            <person name="Masonjones S."/>
            <person name="Stajich J.E."/>
        </authorList>
    </citation>
    <scope>NUCLEOTIDE SEQUENCE [LARGE SCALE GENOMIC DNA]</scope>
    <source>
        <strain evidence="9">CCFEE 5527</strain>
    </source>
</reference>
<evidence type="ECO:0000256" key="2">
    <source>
        <dbReference type="ARBA" id="ARBA00022448"/>
    </source>
</evidence>
<feature type="transmembrane region" description="Helical" evidence="7">
    <location>
        <begin position="94"/>
        <end position="114"/>
    </location>
</feature>
<name>A0A1V8SIM1_9PEZI</name>
<keyword evidence="3 7" id="KW-0812">Transmembrane</keyword>
<dbReference type="PIRSF" id="PIRSF006060">
    <property type="entry name" value="AA_transporter"/>
    <property type="match status" value="1"/>
</dbReference>
<feature type="transmembrane region" description="Helical" evidence="7">
    <location>
        <begin position="222"/>
        <end position="240"/>
    </location>
</feature>
<organism evidence="8 9">
    <name type="scientific">Cryoendolithus antarcticus</name>
    <dbReference type="NCBI Taxonomy" id="1507870"/>
    <lineage>
        <taxon>Eukaryota</taxon>
        <taxon>Fungi</taxon>
        <taxon>Dikarya</taxon>
        <taxon>Ascomycota</taxon>
        <taxon>Pezizomycotina</taxon>
        <taxon>Dothideomycetes</taxon>
        <taxon>Dothideomycetidae</taxon>
        <taxon>Cladosporiales</taxon>
        <taxon>Cladosporiaceae</taxon>
        <taxon>Cryoendolithus</taxon>
    </lineage>
</organism>
<feature type="transmembrane region" description="Helical" evidence="7">
    <location>
        <begin position="360"/>
        <end position="378"/>
    </location>
</feature>
<dbReference type="PANTHER" id="PTHR45649">
    <property type="entry name" value="AMINO-ACID PERMEASE BAT1"/>
    <property type="match status" value="1"/>
</dbReference>
<evidence type="ECO:0000256" key="7">
    <source>
        <dbReference type="SAM" id="Phobius"/>
    </source>
</evidence>
<gene>
    <name evidence="8" type="ORF">B0A48_14842</name>
</gene>
<dbReference type="GO" id="GO:0016020">
    <property type="term" value="C:membrane"/>
    <property type="evidence" value="ECO:0007669"/>
    <property type="project" value="UniProtKB-SubCell"/>
</dbReference>
<evidence type="ECO:0000313" key="9">
    <source>
        <dbReference type="Proteomes" id="UP000192596"/>
    </source>
</evidence>
<dbReference type="GO" id="GO:0022857">
    <property type="term" value="F:transmembrane transporter activity"/>
    <property type="evidence" value="ECO:0007669"/>
    <property type="project" value="InterPro"/>
</dbReference>
<evidence type="ECO:0000256" key="6">
    <source>
        <dbReference type="SAM" id="MobiDB-lite"/>
    </source>
</evidence>
<protein>
    <recommendedName>
        <fullName evidence="10">Amino acid permease/ SLC12A domain-containing protein</fullName>
    </recommendedName>
</protein>
<comment type="subcellular location">
    <subcellularLocation>
        <location evidence="1">Membrane</location>
        <topology evidence="1">Multi-pass membrane protein</topology>
    </subcellularLocation>
</comment>
<dbReference type="PANTHER" id="PTHR45649:SF4">
    <property type="entry name" value="TRANSPORTER, PUTATIVE (EUROFUNG)-RELATED"/>
    <property type="match status" value="1"/>
</dbReference>
<comment type="caution">
    <text evidence="8">The sequence shown here is derived from an EMBL/GenBank/DDBJ whole genome shotgun (WGS) entry which is preliminary data.</text>
</comment>
<evidence type="ECO:0000313" key="8">
    <source>
        <dbReference type="EMBL" id="OQN98982.1"/>
    </source>
</evidence>
<dbReference type="EMBL" id="NAJO01000042">
    <property type="protein sequence ID" value="OQN98982.1"/>
    <property type="molecule type" value="Genomic_DNA"/>
</dbReference>
<feature type="transmembrane region" description="Helical" evidence="7">
    <location>
        <begin position="477"/>
        <end position="494"/>
    </location>
</feature>
<proteinExistence type="predicted"/>
<feature type="region of interest" description="Disordered" evidence="6">
    <location>
        <begin position="1"/>
        <end position="36"/>
    </location>
</feature>
<sequence>MGPYASSSSQSSGPPSIQRENGMQLHDRKGPHVGDGAVMHDHNGTKESAYEIDEVDATKSTSADRFQMKRMGKDQGFLGIFSISHGLVDGGRAGLIWSTIVHAIGFIPIVLSMAEMASIAPTAGSQYIGCRSSLTQRCRGFQVTTPAFPNWHGSLLVIANILITVTGNIFLTRYIPRVQTAFFVLHILTFFAVMIPICINAPKASAREVFADFQNLGSWPNMGVALMAGQLSAIYMMCGMDSSCHISEEVRDAAKSVPRSMMSIYVVNVTITLAAWFIICFAMPDVELALEHPSLYLFIQVMEQSMSITWVTVELTLIVALVLFANVCYLTAVSRDLFAFARDGGTPFHKWVAYVSTEKVNAVYVTSAFSFLLSLIYIESSTAFYAITSLMTVALLQCYMFSISSILWRRIYLPETKPESHFSLGRWGIPINAIAVVWCAWAFISPHSHKPPSSSSHTHCVQFWSFWPQAIPITADGFNWASAIFIGVILVATIH</sequence>
<dbReference type="Proteomes" id="UP000192596">
    <property type="component" value="Unassembled WGS sequence"/>
</dbReference>
<feature type="transmembrane region" description="Helical" evidence="7">
    <location>
        <begin position="151"/>
        <end position="171"/>
    </location>
</feature>
<evidence type="ECO:0000256" key="5">
    <source>
        <dbReference type="ARBA" id="ARBA00023136"/>
    </source>
</evidence>
<keyword evidence="9" id="KW-1185">Reference proteome</keyword>